<feature type="compositionally biased region" description="Polar residues" evidence="7">
    <location>
        <begin position="1"/>
        <end position="10"/>
    </location>
</feature>
<accession>A0ABR0S0I9</accession>
<keyword evidence="3" id="KW-0805">Transcription regulation</keyword>
<evidence type="ECO:0000256" key="3">
    <source>
        <dbReference type="ARBA" id="ARBA00023015"/>
    </source>
</evidence>
<evidence type="ECO:0000259" key="8">
    <source>
        <dbReference type="PROSITE" id="PS50048"/>
    </source>
</evidence>
<keyword evidence="10" id="KW-1185">Reference proteome</keyword>
<dbReference type="InterPro" id="IPR036864">
    <property type="entry name" value="Zn2-C6_fun-type_DNA-bd_sf"/>
</dbReference>
<feature type="domain" description="Zn(2)-C6 fungal-type" evidence="8">
    <location>
        <begin position="34"/>
        <end position="63"/>
    </location>
</feature>
<dbReference type="PROSITE" id="PS00463">
    <property type="entry name" value="ZN2_CY6_FUNGAL_1"/>
    <property type="match status" value="1"/>
</dbReference>
<evidence type="ECO:0000256" key="2">
    <source>
        <dbReference type="ARBA" id="ARBA00022833"/>
    </source>
</evidence>
<dbReference type="Proteomes" id="UP001334248">
    <property type="component" value="Unassembled WGS sequence"/>
</dbReference>
<dbReference type="InterPro" id="IPR001138">
    <property type="entry name" value="Zn2Cys6_DnaBD"/>
</dbReference>
<organism evidence="9 10">
    <name type="scientific">Knufia obscura</name>
    <dbReference type="NCBI Taxonomy" id="1635080"/>
    <lineage>
        <taxon>Eukaryota</taxon>
        <taxon>Fungi</taxon>
        <taxon>Dikarya</taxon>
        <taxon>Ascomycota</taxon>
        <taxon>Pezizomycotina</taxon>
        <taxon>Eurotiomycetes</taxon>
        <taxon>Chaetothyriomycetidae</taxon>
        <taxon>Chaetothyriales</taxon>
        <taxon>Trichomeriaceae</taxon>
        <taxon>Knufia</taxon>
    </lineage>
</organism>
<dbReference type="CDD" id="cd00067">
    <property type="entry name" value="GAL4"/>
    <property type="match status" value="1"/>
</dbReference>
<evidence type="ECO:0000256" key="5">
    <source>
        <dbReference type="ARBA" id="ARBA00023163"/>
    </source>
</evidence>
<name>A0ABR0S0I9_9EURO</name>
<evidence type="ECO:0000256" key="7">
    <source>
        <dbReference type="SAM" id="MobiDB-lite"/>
    </source>
</evidence>
<dbReference type="RefSeq" id="XP_064734267.1">
    <property type="nucleotide sequence ID" value="XM_064868770.1"/>
</dbReference>
<dbReference type="PANTHER" id="PTHR36206:SF13">
    <property type="entry name" value="TRANSCRIPTIONAL REGULATORY PROTEIN MOC3"/>
    <property type="match status" value="1"/>
</dbReference>
<reference evidence="9 10" key="1">
    <citation type="journal article" date="2023" name="Res Sq">
        <title>Genomic and morphological characterization of Knufia obscura isolated from the Mars 2020 spacecraft assembly facility.</title>
        <authorList>
            <person name="Chander A.M."/>
            <person name="Teixeira M.M."/>
            <person name="Singh N.K."/>
            <person name="Williams M.P."/>
            <person name="Parker C.W."/>
            <person name="Leo P."/>
            <person name="Stajich J.E."/>
            <person name="Torok T."/>
            <person name="Tighe S."/>
            <person name="Mason C.E."/>
            <person name="Venkateswaran K."/>
        </authorList>
    </citation>
    <scope>NUCLEOTIDE SEQUENCE [LARGE SCALE GENOMIC DNA]</scope>
    <source>
        <strain evidence="9 10">CCFEE 5817</strain>
    </source>
</reference>
<dbReference type="EMBL" id="JAVHJV010000001">
    <property type="protein sequence ID" value="KAK5946177.1"/>
    <property type="molecule type" value="Genomic_DNA"/>
</dbReference>
<keyword evidence="6" id="KW-0539">Nucleus</keyword>
<evidence type="ECO:0000256" key="6">
    <source>
        <dbReference type="ARBA" id="ARBA00023242"/>
    </source>
</evidence>
<evidence type="ECO:0000313" key="10">
    <source>
        <dbReference type="Proteomes" id="UP001334248"/>
    </source>
</evidence>
<keyword evidence="5" id="KW-0804">Transcription</keyword>
<protein>
    <recommendedName>
        <fullName evidence="8">Zn(2)-C6 fungal-type domain-containing protein</fullName>
    </recommendedName>
</protein>
<dbReference type="PROSITE" id="PS50048">
    <property type="entry name" value="ZN2_CY6_FUNGAL_2"/>
    <property type="match status" value="1"/>
</dbReference>
<feature type="compositionally biased region" description="Basic residues" evidence="7">
    <location>
        <begin position="17"/>
        <end position="27"/>
    </location>
</feature>
<evidence type="ECO:0000313" key="9">
    <source>
        <dbReference type="EMBL" id="KAK5946177.1"/>
    </source>
</evidence>
<evidence type="ECO:0000256" key="4">
    <source>
        <dbReference type="ARBA" id="ARBA00023125"/>
    </source>
</evidence>
<comment type="caution">
    <text evidence="9">The sequence shown here is derived from an EMBL/GenBank/DDBJ whole genome shotgun (WGS) entry which is preliminary data.</text>
</comment>
<dbReference type="InterPro" id="IPR052360">
    <property type="entry name" value="Transcr_Regulatory_Proteins"/>
</dbReference>
<keyword evidence="2" id="KW-0862">Zinc</keyword>
<dbReference type="SUPFAM" id="SSF57701">
    <property type="entry name" value="Zn2/Cys6 DNA-binding domain"/>
    <property type="match status" value="1"/>
</dbReference>
<dbReference type="PANTHER" id="PTHR36206">
    <property type="entry name" value="ASPERCRYPTIN BIOSYNTHESIS CLUSTER-SPECIFIC TRANSCRIPTION REGULATOR ATNN-RELATED"/>
    <property type="match status" value="1"/>
</dbReference>
<gene>
    <name evidence="9" type="ORF">PMZ80_000317</name>
</gene>
<evidence type="ECO:0000256" key="1">
    <source>
        <dbReference type="ARBA" id="ARBA00022723"/>
    </source>
</evidence>
<feature type="region of interest" description="Disordered" evidence="7">
    <location>
        <begin position="1"/>
        <end position="27"/>
    </location>
</feature>
<keyword evidence="4" id="KW-0238">DNA-binding</keyword>
<keyword evidence="1" id="KW-0479">Metal-binding</keyword>
<sequence>MSPQSSSNGDFGQLTRKPPKRTRVKASHSKVRTGCARCRQRRVKCDETKPACLRCIKVGETCSGYQPVQIKVFGLTVSQGFDTAFEKKCFDSFVTRGFDHLVLFQPSSRQFWSSLMPQLSQIYLPMRHSAVALALINEPLFVPELGVAARNLQSDLLSDVMKHFNRSIQAFARQMNTLSIEARLSCCFLYTALTIYMYRVPTSSMHMLAAYRFMRDFEKEIEVGRVLANPALTDTLMPILRRLFIDAATFSDVVARMPYDTPYEDWIHDLLHMPQVFATIEDAYEVLGHLMKYAIAISLGHIKFGSKTHKQLQRSIKKYEMVLDDSPLDMYGGEKVPTQQKRFFRKDLKLHHRVAQILCKCTPETMEHSFWAFTADFQWILQQMSALMELEPLGEPKLTLGWTPPLFLVATRCRVSRLRREALRLLHALERVERPWSSCIAHAIAEFVVDLEEMSDIGAQDPTSFTYVRLLSVRFDPDKAEATATYDIQVDQRVVGTESRKFMLRTPANTLMGANGVNLPDPVLRASGYSGTTLWTPHIECHCLRSSDWLEHRGRKIEAGTIEEVVVGTAGMQVYLGKESWNSPTNLC</sequence>
<dbReference type="Pfam" id="PF00172">
    <property type="entry name" value="Zn_clus"/>
    <property type="match status" value="1"/>
</dbReference>
<dbReference type="Gene3D" id="4.10.240.10">
    <property type="entry name" value="Zn(2)-C6 fungal-type DNA-binding domain"/>
    <property type="match status" value="1"/>
</dbReference>
<proteinExistence type="predicted"/>
<dbReference type="SMART" id="SM00066">
    <property type="entry name" value="GAL4"/>
    <property type="match status" value="1"/>
</dbReference>
<dbReference type="GeneID" id="89993766"/>